<keyword evidence="2" id="KW-0804">Transcription</keyword>
<dbReference type="RefSeq" id="XP_003060642.1">
    <property type="nucleotide sequence ID" value="XM_003060596.1"/>
</dbReference>
<dbReference type="PANTHER" id="PTHR13068:SF151">
    <property type="entry name" value="TRANSCRIPTION TERMINATION FACTOR MTERF9, CHLOROPLASTIC"/>
    <property type="match status" value="1"/>
</dbReference>
<dbReference type="InterPro" id="IPR003690">
    <property type="entry name" value="MTERF"/>
</dbReference>
<keyword evidence="2" id="KW-0805">Transcription regulation</keyword>
<dbReference type="AlphaFoldDB" id="C1MX71"/>
<reference evidence="5 6" key="1">
    <citation type="journal article" date="2009" name="Science">
        <title>Green evolution and dynamic adaptations revealed by genomes of the marine picoeukaryotes Micromonas.</title>
        <authorList>
            <person name="Worden A.Z."/>
            <person name="Lee J.H."/>
            <person name="Mock T."/>
            <person name="Rouze P."/>
            <person name="Simmons M.P."/>
            <person name="Aerts A.L."/>
            <person name="Allen A.E."/>
            <person name="Cuvelier M.L."/>
            <person name="Derelle E."/>
            <person name="Everett M.V."/>
            <person name="Foulon E."/>
            <person name="Grimwood J."/>
            <person name="Gundlach H."/>
            <person name="Henrissat B."/>
            <person name="Napoli C."/>
            <person name="McDonald S.M."/>
            <person name="Parker M.S."/>
            <person name="Rombauts S."/>
            <person name="Salamov A."/>
            <person name="Von Dassow P."/>
            <person name="Badger J.H."/>
            <person name="Coutinho P.M."/>
            <person name="Demir E."/>
            <person name="Dubchak I."/>
            <person name="Gentemann C."/>
            <person name="Eikrem W."/>
            <person name="Gready J.E."/>
            <person name="John U."/>
            <person name="Lanier W."/>
            <person name="Lindquist E.A."/>
            <person name="Lucas S."/>
            <person name="Mayer K.F."/>
            <person name="Moreau H."/>
            <person name="Not F."/>
            <person name="Otillar R."/>
            <person name="Panaud O."/>
            <person name="Pangilinan J."/>
            <person name="Paulsen I."/>
            <person name="Piegu B."/>
            <person name="Poliakov A."/>
            <person name="Robbens S."/>
            <person name="Schmutz J."/>
            <person name="Toulza E."/>
            <person name="Wyss T."/>
            <person name="Zelensky A."/>
            <person name="Zhou K."/>
            <person name="Armbrust E.V."/>
            <person name="Bhattacharya D."/>
            <person name="Goodenough U.W."/>
            <person name="Van de Peer Y."/>
            <person name="Grigoriev I.V."/>
        </authorList>
    </citation>
    <scope>NUCLEOTIDE SEQUENCE [LARGE SCALE GENOMIC DNA]</scope>
    <source>
        <strain evidence="5 6">CCMP1545</strain>
    </source>
</reference>
<dbReference type="SMART" id="SM00733">
    <property type="entry name" value="Mterf"/>
    <property type="match status" value="2"/>
</dbReference>
<comment type="similarity">
    <text evidence="1">Belongs to the mTERF family.</text>
</comment>
<dbReference type="Proteomes" id="UP000001876">
    <property type="component" value="Unassembled WGS sequence"/>
</dbReference>
<accession>C1MX71</accession>
<dbReference type="GO" id="GO:0006353">
    <property type="term" value="P:DNA-templated transcription termination"/>
    <property type="evidence" value="ECO:0007669"/>
    <property type="project" value="UniProtKB-KW"/>
</dbReference>
<name>C1MX71_MICPC</name>
<proteinExistence type="inferred from homology"/>
<evidence type="ECO:0000256" key="4">
    <source>
        <dbReference type="SAM" id="MobiDB-lite"/>
    </source>
</evidence>
<gene>
    <name evidence="5" type="ORF">MICPUCDRAFT_60051</name>
</gene>
<dbReference type="eggNOG" id="ENOG502S8N9">
    <property type="taxonomic scope" value="Eukaryota"/>
</dbReference>
<dbReference type="Gene3D" id="1.25.70.10">
    <property type="entry name" value="Transcription termination factor 3, mitochondrial"/>
    <property type="match status" value="1"/>
</dbReference>
<dbReference type="InterPro" id="IPR038538">
    <property type="entry name" value="MTERF_sf"/>
</dbReference>
<dbReference type="STRING" id="564608.C1MX71"/>
<feature type="region of interest" description="Disordered" evidence="4">
    <location>
        <begin position="1"/>
        <end position="27"/>
    </location>
</feature>
<dbReference type="OrthoDB" id="637682at2759"/>
<keyword evidence="2" id="KW-0806">Transcription termination</keyword>
<dbReference type="OMA" id="VQRIYRM"/>
<evidence type="ECO:0000313" key="5">
    <source>
        <dbReference type="EMBL" id="EEH55411.1"/>
    </source>
</evidence>
<dbReference type="Pfam" id="PF02536">
    <property type="entry name" value="mTERF"/>
    <property type="match status" value="1"/>
</dbReference>
<dbReference type="GeneID" id="9685783"/>
<dbReference type="EMBL" id="GG663742">
    <property type="protein sequence ID" value="EEH55411.1"/>
    <property type="molecule type" value="Genomic_DNA"/>
</dbReference>
<evidence type="ECO:0000256" key="2">
    <source>
        <dbReference type="ARBA" id="ARBA00022472"/>
    </source>
</evidence>
<dbReference type="KEGG" id="mpp:MICPUCDRAFT_60051"/>
<dbReference type="GO" id="GO:0003676">
    <property type="term" value="F:nucleic acid binding"/>
    <property type="evidence" value="ECO:0007669"/>
    <property type="project" value="InterPro"/>
</dbReference>
<keyword evidence="3" id="KW-0809">Transit peptide</keyword>
<keyword evidence="6" id="KW-1185">Reference proteome</keyword>
<dbReference type="PANTHER" id="PTHR13068">
    <property type="entry name" value="CGI-12 PROTEIN-RELATED"/>
    <property type="match status" value="1"/>
</dbReference>
<evidence type="ECO:0000256" key="1">
    <source>
        <dbReference type="ARBA" id="ARBA00007692"/>
    </source>
</evidence>
<evidence type="ECO:0000313" key="6">
    <source>
        <dbReference type="Proteomes" id="UP000001876"/>
    </source>
</evidence>
<protein>
    <submittedName>
        <fullName evidence="5">Predicted protein</fullName>
    </submittedName>
</protein>
<evidence type="ECO:0000256" key="3">
    <source>
        <dbReference type="ARBA" id="ARBA00022946"/>
    </source>
</evidence>
<sequence>MSSSAASRVVASMTASSSSSASSSSAADRLRAGRSRFIISSTSTTLPSESFRRRRETRASSVATTTTARLRPGRQGVQRIYRMTSEKSNIDVYEYLEALGVPRVNALRVQSEASEWFEYENAKRGGAADAPFGVEEMSAVVAFLESKGVSAADVGKLVNAHPATLAYSVEGRLRPLFEYLGELGLDADAVVAAVSRRPNMLGLDPNENMRKMVDYLVSNGETQEQALEYLLKTL</sequence>
<organism evidence="6">
    <name type="scientific">Micromonas pusilla (strain CCMP1545)</name>
    <name type="common">Picoplanktonic green alga</name>
    <dbReference type="NCBI Taxonomy" id="564608"/>
    <lineage>
        <taxon>Eukaryota</taxon>
        <taxon>Viridiplantae</taxon>
        <taxon>Chlorophyta</taxon>
        <taxon>Mamiellophyceae</taxon>
        <taxon>Mamiellales</taxon>
        <taxon>Mamiellaceae</taxon>
        <taxon>Micromonas</taxon>
    </lineage>
</organism>